<protein>
    <submittedName>
        <fullName evidence="2">Uncharacterized protein</fullName>
    </submittedName>
</protein>
<dbReference type="AlphaFoldDB" id="A0A1P8EHQ9"/>
<reference evidence="2 3" key="1">
    <citation type="submission" date="2016-08" db="EMBL/GenBank/DDBJ databases">
        <title>Complete genome sequence of Acinetobacter baylyi strain GFJ2.</title>
        <authorList>
            <person name="Tabata M."/>
            <person name="Kuboki S."/>
            <person name="Gibu N."/>
            <person name="Kinouchi Y."/>
            <person name="Vangnai A."/>
            <person name="Kasai D."/>
            <person name="Fukuda M."/>
        </authorList>
    </citation>
    <scope>NUCLEOTIDE SEQUENCE [LARGE SCALE GENOMIC DNA]</scope>
    <source>
        <strain evidence="2 3">GFJ2</strain>
    </source>
</reference>
<accession>A0A1P8EHQ9</accession>
<evidence type="ECO:0000256" key="1">
    <source>
        <dbReference type="SAM" id="Phobius"/>
    </source>
</evidence>
<sequence length="83" mass="9896">MSTSLWILIYLCFSLVCKWILSWGGASYIKGWKSIFFLDTESSSWNEEQVKMMTLFLWVGFSILFVIGLIYPEYRFYKLKNNL</sequence>
<dbReference type="EMBL" id="CP016896">
    <property type="protein sequence ID" value="APV35722.1"/>
    <property type="molecule type" value="Genomic_DNA"/>
</dbReference>
<evidence type="ECO:0000313" key="3">
    <source>
        <dbReference type="Proteomes" id="UP000185674"/>
    </source>
</evidence>
<dbReference type="RefSeq" id="WP_004936978.1">
    <property type="nucleotide sequence ID" value="NZ_BBNM01000004.1"/>
</dbReference>
<dbReference type="Proteomes" id="UP000185674">
    <property type="component" value="Chromosome"/>
</dbReference>
<feature type="transmembrane region" description="Helical" evidence="1">
    <location>
        <begin position="49"/>
        <end position="71"/>
    </location>
</feature>
<dbReference type="KEGG" id="asol:BEN76_06695"/>
<dbReference type="GeneID" id="67510892"/>
<keyword evidence="1" id="KW-1133">Transmembrane helix</keyword>
<keyword evidence="1" id="KW-0812">Transmembrane</keyword>
<gene>
    <name evidence="2" type="ORF">BEN76_06695</name>
</gene>
<organism evidence="2 3">
    <name type="scientific">Acinetobacter soli</name>
    <dbReference type="NCBI Taxonomy" id="487316"/>
    <lineage>
        <taxon>Bacteria</taxon>
        <taxon>Pseudomonadati</taxon>
        <taxon>Pseudomonadota</taxon>
        <taxon>Gammaproteobacteria</taxon>
        <taxon>Moraxellales</taxon>
        <taxon>Moraxellaceae</taxon>
        <taxon>Acinetobacter</taxon>
    </lineage>
</organism>
<name>A0A1P8EHQ9_9GAMM</name>
<keyword evidence="1" id="KW-0472">Membrane</keyword>
<feature type="transmembrane region" description="Helical" evidence="1">
    <location>
        <begin position="7"/>
        <end position="29"/>
    </location>
</feature>
<evidence type="ECO:0000313" key="2">
    <source>
        <dbReference type="EMBL" id="APV35722.1"/>
    </source>
</evidence>
<proteinExistence type="predicted"/>